<comment type="caution">
    <text evidence="1">The sequence shown here is derived from an EMBL/GenBank/DDBJ whole genome shotgun (WGS) entry which is preliminary data.</text>
</comment>
<keyword evidence="2" id="KW-1185">Reference proteome</keyword>
<dbReference type="EMBL" id="MU118953">
    <property type="protein sequence ID" value="KAF9641906.1"/>
    <property type="molecule type" value="Genomic_DNA"/>
</dbReference>
<evidence type="ECO:0000313" key="1">
    <source>
        <dbReference type="EMBL" id="KAF9641906.1"/>
    </source>
</evidence>
<reference evidence="1" key="1">
    <citation type="submission" date="2019-10" db="EMBL/GenBank/DDBJ databases">
        <authorList>
            <consortium name="DOE Joint Genome Institute"/>
            <person name="Kuo A."/>
            <person name="Miyauchi S."/>
            <person name="Kiss E."/>
            <person name="Drula E."/>
            <person name="Kohler A."/>
            <person name="Sanchez-Garcia M."/>
            <person name="Andreopoulos B."/>
            <person name="Barry K.W."/>
            <person name="Bonito G."/>
            <person name="Buee M."/>
            <person name="Carver A."/>
            <person name="Chen C."/>
            <person name="Cichocki N."/>
            <person name="Clum A."/>
            <person name="Culley D."/>
            <person name="Crous P.W."/>
            <person name="Fauchery L."/>
            <person name="Girlanda M."/>
            <person name="Hayes R."/>
            <person name="Keri Z."/>
            <person name="Labutti K."/>
            <person name="Lipzen A."/>
            <person name="Lombard V."/>
            <person name="Magnuson J."/>
            <person name="Maillard F."/>
            <person name="Morin E."/>
            <person name="Murat C."/>
            <person name="Nolan M."/>
            <person name="Ohm R."/>
            <person name="Pangilinan J."/>
            <person name="Pereira M."/>
            <person name="Perotto S."/>
            <person name="Peter M."/>
            <person name="Riley R."/>
            <person name="Sitrit Y."/>
            <person name="Stielow B."/>
            <person name="Szollosi G."/>
            <person name="Zifcakova L."/>
            <person name="Stursova M."/>
            <person name="Spatafora J.W."/>
            <person name="Tedersoo L."/>
            <person name="Vaario L.-M."/>
            <person name="Yamada A."/>
            <person name="Yan M."/>
            <person name="Wang P."/>
            <person name="Xu J."/>
            <person name="Bruns T."/>
            <person name="Baldrian P."/>
            <person name="Vilgalys R."/>
            <person name="Henrissat B."/>
            <person name="Grigoriev I.V."/>
            <person name="Hibbett D."/>
            <person name="Nagy L.G."/>
            <person name="Martin F.M."/>
        </authorList>
    </citation>
    <scope>NUCLEOTIDE SEQUENCE</scope>
    <source>
        <strain evidence="1">P2</strain>
    </source>
</reference>
<name>A0ACB6YWW1_THEGA</name>
<evidence type="ECO:0000313" key="2">
    <source>
        <dbReference type="Proteomes" id="UP000886501"/>
    </source>
</evidence>
<organism evidence="1 2">
    <name type="scientific">Thelephora ganbajun</name>
    <name type="common">Ganba fungus</name>
    <dbReference type="NCBI Taxonomy" id="370292"/>
    <lineage>
        <taxon>Eukaryota</taxon>
        <taxon>Fungi</taxon>
        <taxon>Dikarya</taxon>
        <taxon>Basidiomycota</taxon>
        <taxon>Agaricomycotina</taxon>
        <taxon>Agaricomycetes</taxon>
        <taxon>Thelephorales</taxon>
        <taxon>Thelephoraceae</taxon>
        <taxon>Thelephora</taxon>
    </lineage>
</organism>
<protein>
    <submittedName>
        <fullName evidence="1">Uncharacterized protein</fullName>
    </submittedName>
</protein>
<dbReference type="Proteomes" id="UP000886501">
    <property type="component" value="Unassembled WGS sequence"/>
</dbReference>
<proteinExistence type="predicted"/>
<feature type="non-terminal residue" evidence="1">
    <location>
        <position position="1"/>
    </location>
</feature>
<gene>
    <name evidence="1" type="ORF">BDM02DRAFT_3133479</name>
</gene>
<accession>A0ACB6YWW1</accession>
<sequence>VQEKRDDNQQVEDCRSLLEKNAALEREVEVLKQTVMRLDGEFGVLLARMEALEWVEPSEYLSVDNLLDLGVGGVQEMDADEAGALGLRPDFGALVDRPDPLDTSAPLFPHLF</sequence>
<reference evidence="1" key="2">
    <citation type="journal article" date="2020" name="Nat. Commun.">
        <title>Large-scale genome sequencing of mycorrhizal fungi provides insights into the early evolution of symbiotic traits.</title>
        <authorList>
            <person name="Miyauchi S."/>
            <person name="Kiss E."/>
            <person name="Kuo A."/>
            <person name="Drula E."/>
            <person name="Kohler A."/>
            <person name="Sanchez-Garcia M."/>
            <person name="Morin E."/>
            <person name="Andreopoulos B."/>
            <person name="Barry K.W."/>
            <person name="Bonito G."/>
            <person name="Buee M."/>
            <person name="Carver A."/>
            <person name="Chen C."/>
            <person name="Cichocki N."/>
            <person name="Clum A."/>
            <person name="Culley D."/>
            <person name="Crous P.W."/>
            <person name="Fauchery L."/>
            <person name="Girlanda M."/>
            <person name="Hayes R.D."/>
            <person name="Keri Z."/>
            <person name="LaButti K."/>
            <person name="Lipzen A."/>
            <person name="Lombard V."/>
            <person name="Magnuson J."/>
            <person name="Maillard F."/>
            <person name="Murat C."/>
            <person name="Nolan M."/>
            <person name="Ohm R.A."/>
            <person name="Pangilinan J."/>
            <person name="Pereira M.F."/>
            <person name="Perotto S."/>
            <person name="Peter M."/>
            <person name="Pfister S."/>
            <person name="Riley R."/>
            <person name="Sitrit Y."/>
            <person name="Stielow J.B."/>
            <person name="Szollosi G."/>
            <person name="Zifcakova L."/>
            <person name="Stursova M."/>
            <person name="Spatafora J.W."/>
            <person name="Tedersoo L."/>
            <person name="Vaario L.M."/>
            <person name="Yamada A."/>
            <person name="Yan M."/>
            <person name="Wang P."/>
            <person name="Xu J."/>
            <person name="Bruns T."/>
            <person name="Baldrian P."/>
            <person name="Vilgalys R."/>
            <person name="Dunand C."/>
            <person name="Henrissat B."/>
            <person name="Grigoriev I.V."/>
            <person name="Hibbett D."/>
            <person name="Nagy L.G."/>
            <person name="Martin F.M."/>
        </authorList>
    </citation>
    <scope>NUCLEOTIDE SEQUENCE</scope>
    <source>
        <strain evidence="1">P2</strain>
    </source>
</reference>